<evidence type="ECO:0000256" key="2">
    <source>
        <dbReference type="ARBA" id="ARBA00022729"/>
    </source>
</evidence>
<reference evidence="5" key="1">
    <citation type="submission" date="2020-05" db="EMBL/GenBank/DDBJ databases">
        <title>Nod-independent and nitrogen-fixing Bradyrhizobium aeschynomene sp. nov. isolated from nodules of Aeschynomene indica.</title>
        <authorList>
            <person name="Zhang Z."/>
        </authorList>
    </citation>
    <scope>NUCLEOTIDE SEQUENCE</scope>
    <source>
        <strain evidence="5">83012</strain>
    </source>
</reference>
<proteinExistence type="inferred from homology"/>
<dbReference type="RefSeq" id="WP_172113226.1">
    <property type="nucleotide sequence ID" value="NZ_JABFDN010000009.1"/>
</dbReference>
<feature type="domain" description="Leucine-binding protein" evidence="4">
    <location>
        <begin position="33"/>
        <end position="386"/>
    </location>
</feature>
<gene>
    <name evidence="5" type="ORF">HL667_24330</name>
</gene>
<sequence>MRSVIAAAGLLIVSSMPGTPARAEDQPGITATEIRIGQTMPYSGPVSAFGILGKGEVAYFKMVNDRGGINGRKVNLLSLDDSYVPPKTVEQTRRLVESDEVAFIFSTMGTAHNTAIAKYLQGKKVPQLFVASGASKFGDPAQFPLALMGVMAPFRNEARMYARYALQKKPGATFAILAQNDDFGRDYLAGLKDVLGERFDTAVTVASYESTEPTIDSQIVKLKSSGADALIIAATPKFAAQAIRKTFEINWRPMTFLTNVSVWMSSVMEPAGLEAGTGIISTAYVKDPLDPTWADDAGVKGWREYMAKYVPDGDIRDSNYVNGYNNGMALEYVLKAAGNDLSRENILKQALSIKDLALPMLLPGIKVNTSEGDHLPVEQVQFMRFTGKQWERFGEVLSTR</sequence>
<dbReference type="PANTHER" id="PTHR47235">
    <property type="entry name" value="BLR6548 PROTEIN"/>
    <property type="match status" value="1"/>
</dbReference>
<dbReference type="InterPro" id="IPR028082">
    <property type="entry name" value="Peripla_BP_I"/>
</dbReference>
<feature type="chain" id="PRO_5045303363" evidence="3">
    <location>
        <begin position="24"/>
        <end position="400"/>
    </location>
</feature>
<evidence type="ECO:0000256" key="3">
    <source>
        <dbReference type="SAM" id="SignalP"/>
    </source>
</evidence>
<evidence type="ECO:0000313" key="6">
    <source>
        <dbReference type="Proteomes" id="UP000886476"/>
    </source>
</evidence>
<keyword evidence="6" id="KW-1185">Reference proteome</keyword>
<comment type="caution">
    <text evidence="5">The sequence shown here is derived from an EMBL/GenBank/DDBJ whole genome shotgun (WGS) entry which is preliminary data.</text>
</comment>
<comment type="similarity">
    <text evidence="1">Belongs to the leucine-binding protein family.</text>
</comment>
<evidence type="ECO:0000256" key="1">
    <source>
        <dbReference type="ARBA" id="ARBA00010062"/>
    </source>
</evidence>
<evidence type="ECO:0000313" key="5">
    <source>
        <dbReference type="EMBL" id="NPU68152.1"/>
    </source>
</evidence>
<organism evidence="5 6">
    <name type="scientific">Bradyrhizobium aeschynomenes</name>
    <dbReference type="NCBI Taxonomy" id="2734909"/>
    <lineage>
        <taxon>Bacteria</taxon>
        <taxon>Pseudomonadati</taxon>
        <taxon>Pseudomonadota</taxon>
        <taxon>Alphaproteobacteria</taxon>
        <taxon>Hyphomicrobiales</taxon>
        <taxon>Nitrobacteraceae</taxon>
        <taxon>Bradyrhizobium</taxon>
    </lineage>
</organism>
<dbReference type="Pfam" id="PF13458">
    <property type="entry name" value="Peripla_BP_6"/>
    <property type="match status" value="1"/>
</dbReference>
<dbReference type="Proteomes" id="UP000886476">
    <property type="component" value="Unassembled WGS sequence"/>
</dbReference>
<feature type="signal peptide" evidence="3">
    <location>
        <begin position="1"/>
        <end position="23"/>
    </location>
</feature>
<dbReference type="InterPro" id="IPR028081">
    <property type="entry name" value="Leu-bd"/>
</dbReference>
<keyword evidence="2 3" id="KW-0732">Signal</keyword>
<dbReference type="EMBL" id="JABFDN010000009">
    <property type="protein sequence ID" value="NPU68152.1"/>
    <property type="molecule type" value="Genomic_DNA"/>
</dbReference>
<dbReference type="PANTHER" id="PTHR47235:SF1">
    <property type="entry name" value="BLR6548 PROTEIN"/>
    <property type="match status" value="1"/>
</dbReference>
<name>A0ABX2CLI5_9BRAD</name>
<protein>
    <submittedName>
        <fullName evidence="5">ABC transporter substrate-binding protein</fullName>
    </submittedName>
</protein>
<dbReference type="SUPFAM" id="SSF53822">
    <property type="entry name" value="Periplasmic binding protein-like I"/>
    <property type="match status" value="1"/>
</dbReference>
<accession>A0ABX2CLI5</accession>
<evidence type="ECO:0000259" key="4">
    <source>
        <dbReference type="Pfam" id="PF13458"/>
    </source>
</evidence>
<dbReference type="Gene3D" id="3.40.50.2300">
    <property type="match status" value="2"/>
</dbReference>
<dbReference type="CDD" id="cd06343">
    <property type="entry name" value="PBP1_ABC_ligand_binding-like"/>
    <property type="match status" value="1"/>
</dbReference>